<evidence type="ECO:0000256" key="6">
    <source>
        <dbReference type="SAM" id="MobiDB-lite"/>
    </source>
</evidence>
<dbReference type="PRINTS" id="PR00759">
    <property type="entry name" value="BASICPTASE"/>
</dbReference>
<accession>A0A0N8CYN4</accession>
<dbReference type="PROSITE" id="PS50184">
    <property type="entry name" value="VWFC_2"/>
    <property type="match status" value="1"/>
</dbReference>
<dbReference type="GO" id="GO:0005615">
    <property type="term" value="C:extracellular space"/>
    <property type="evidence" value="ECO:0007669"/>
    <property type="project" value="TreeGrafter"/>
</dbReference>
<keyword evidence="7" id="KW-0732">Signal</keyword>
<dbReference type="SMART" id="SM00214">
    <property type="entry name" value="VWC"/>
    <property type="match status" value="2"/>
</dbReference>
<dbReference type="InterPro" id="IPR002223">
    <property type="entry name" value="Kunitz_BPTI"/>
</dbReference>
<proteinExistence type="predicted"/>
<dbReference type="SMART" id="SM00131">
    <property type="entry name" value="KU"/>
    <property type="match status" value="9"/>
</dbReference>
<keyword evidence="2" id="KW-0964">Secreted</keyword>
<dbReference type="FunFam" id="4.10.410.10:FF:000056">
    <property type="entry name" value="Uncharacterized protein"/>
    <property type="match status" value="1"/>
</dbReference>
<dbReference type="PROSITE" id="PS00280">
    <property type="entry name" value="BPTI_KUNITZ_1"/>
    <property type="match status" value="7"/>
</dbReference>
<dbReference type="FunFam" id="4.10.410.10:FF:000004">
    <property type="entry name" value="Tissue factor pathway inhibitor"/>
    <property type="match status" value="1"/>
</dbReference>
<dbReference type="SUPFAM" id="SSF57603">
    <property type="entry name" value="FnI-like domain"/>
    <property type="match status" value="1"/>
</dbReference>
<comment type="subcellular location">
    <subcellularLocation>
        <location evidence="1">Secreted</location>
    </subcellularLocation>
</comment>
<dbReference type="Pfam" id="PF00014">
    <property type="entry name" value="Kunitz_BPTI"/>
    <property type="match status" value="9"/>
</dbReference>
<dbReference type="FunFam" id="4.10.410.10:FF:000020">
    <property type="entry name" value="Collagen, type VI, alpha 3"/>
    <property type="match status" value="3"/>
</dbReference>
<dbReference type="PROSITE" id="PS50279">
    <property type="entry name" value="BPTI_KUNITZ_2"/>
    <property type="match status" value="9"/>
</dbReference>
<evidence type="ECO:0000313" key="8">
    <source>
        <dbReference type="EMBL" id="JAI71892.1"/>
    </source>
</evidence>
<keyword evidence="3" id="KW-0646">Protease inhibitor</keyword>
<dbReference type="InterPro" id="IPR020901">
    <property type="entry name" value="Prtase_inh_Kunz-CS"/>
</dbReference>
<feature type="region of interest" description="Disordered" evidence="6">
    <location>
        <begin position="641"/>
        <end position="660"/>
    </location>
</feature>
<reference evidence="8" key="2">
    <citation type="submission" date="2015-10" db="EMBL/GenBank/DDBJ databases">
        <authorList>
            <person name="Gilbert D.G."/>
        </authorList>
    </citation>
    <scope>NUCLEOTIDE SEQUENCE</scope>
</reference>
<dbReference type="PANTHER" id="PTHR10083">
    <property type="entry name" value="KUNITZ-TYPE PROTEASE INHIBITOR-RELATED"/>
    <property type="match status" value="1"/>
</dbReference>
<dbReference type="InterPro" id="IPR050098">
    <property type="entry name" value="TFPI/VKTCI-like"/>
</dbReference>
<dbReference type="CDD" id="cd00109">
    <property type="entry name" value="Kunitz-type"/>
    <property type="match status" value="8"/>
</dbReference>
<dbReference type="PANTHER" id="PTHR10083:SF381">
    <property type="entry name" value="BPTI_KUNITZ INHIBITOR DOMAIN-CONTAINING PROTEIN"/>
    <property type="match status" value="1"/>
</dbReference>
<keyword evidence="4" id="KW-0722">Serine protease inhibitor</keyword>
<protein>
    <submittedName>
        <fullName evidence="8">Tissue factor pathway inhibitor</fullName>
    </submittedName>
</protein>
<dbReference type="FunFam" id="4.10.410.10:FF:000035">
    <property type="entry name" value="Protein CBR-MLT-11"/>
    <property type="match status" value="1"/>
</dbReference>
<evidence type="ECO:0000256" key="2">
    <source>
        <dbReference type="ARBA" id="ARBA00022525"/>
    </source>
</evidence>
<dbReference type="OrthoDB" id="365605at2759"/>
<dbReference type="EMBL" id="GDIP01251509">
    <property type="protein sequence ID" value="JAI71892.1"/>
    <property type="molecule type" value="Transcribed_RNA"/>
</dbReference>
<dbReference type="GO" id="GO:0004867">
    <property type="term" value="F:serine-type endopeptidase inhibitor activity"/>
    <property type="evidence" value="ECO:0007669"/>
    <property type="project" value="UniProtKB-KW"/>
</dbReference>
<evidence type="ECO:0000256" key="5">
    <source>
        <dbReference type="ARBA" id="ARBA00023157"/>
    </source>
</evidence>
<evidence type="ECO:0000256" key="1">
    <source>
        <dbReference type="ARBA" id="ARBA00004613"/>
    </source>
</evidence>
<evidence type="ECO:0000256" key="7">
    <source>
        <dbReference type="SAM" id="SignalP"/>
    </source>
</evidence>
<keyword evidence="5" id="KW-1015">Disulfide bond</keyword>
<dbReference type="AlphaFoldDB" id="A0A0N8CYN4"/>
<sequence length="1147" mass="124782">MLSEKLILLLLLAATVMAVPRPDDSDESKDDDEDDCFLPAMMPEANHCRAFLSRWTFKNGACEQITYGGCGGTKNLFETEYACIAKCNRKALLRGPDARARAVTSPCQLPLATGHCRAHIPSFYFDSTTGSCQTFTFTGCNGNANNFISMEDCQRTCKVRLSTAVTLPAPVKDTTKSVSDICTLPPDNSKSTKRACMAFIPSWTFNATSGKCESYVYGGCGKTANLFRTEEACQATCSSSARNIVQSAVRNQESCLLPIAKGPCFGFMKRYAFNKEKNRCELFTYGGCQGNGNNFASADQCFEACGGALPSLTAECEQVTCPISNKRYFERGCRPEYKGKACCPTSFSCPDDKSAKGVCHYGGITYQLGQKVAAVSEYQPCKTNCFCVSSVEHQDGATIKCSDVECPVVDPPAKGKDGCELVTKPNTCCPSYQCHDHSSEEKEVDICLLNGQEYVKGQAIPTGDPCKTCTCVEGFTGILHPQMISQHLYSTLVMSSIDAGLNGPGCRETQCLIDNRVGCVPVYTDNVCCPTSYKCAKDAATAAESTARIIRVEGEPGKEGAVTLPFLIPGGNVRKWQVKAAHCLLPKATGWCRASVPSFYYDADQLKCLPFIYGGCRGNENRFASEAECLSTCQHSDEETVVTETPGEARKTTDETRKSSSPFISSGAAITLPAVVSDVWAKPKDASAVSLRCSMPMRIGPCRMSIEKFYYDAEKNDCLLFFYGGCKGNSNQFDTAEECRQTCGVQPKTSTAIEQPNQDIARVAKQNVCALPQEAGPCKGQVPAFFYNAETGACESFWYGGCRGNGNRFETETECQTQCIPAPSASPSLTKSSRVSSVASSETIPEHCKLPADIGPCRAAKPRYHYNATAGECQPFHFGGCRGNDNNFHTIEQCQSECTASGSAEQPLLASWKVEVRARKEMREDEHTRCKLPADVGFCRAFKERFYYDSIENQCKTFSWGGCQGNANNFASSEECLATCDRQGTARAAVSDPKTPARFRVSQRFRANPVEEIALPEVDTKENEHVEIVPKRDQMVCTFGNETLNLGDRLLPEDPCEECMCSTPPEITCTRQTCPPFPGKDEALCTESFIPGQCCPSVVCVSANPPVINVCQDVVCKVGEQCKPKSRESPDGSWMAPIGVCVPNSKM</sequence>
<evidence type="ECO:0000256" key="3">
    <source>
        <dbReference type="ARBA" id="ARBA00022690"/>
    </source>
</evidence>
<feature type="compositionally biased region" description="Basic and acidic residues" evidence="6">
    <location>
        <begin position="647"/>
        <end position="658"/>
    </location>
</feature>
<dbReference type="SUPFAM" id="SSF57362">
    <property type="entry name" value="BPTI-like"/>
    <property type="match status" value="9"/>
</dbReference>
<dbReference type="InterPro" id="IPR001007">
    <property type="entry name" value="VWF_dom"/>
</dbReference>
<dbReference type="Gene3D" id="4.10.410.10">
    <property type="entry name" value="Pancreatic trypsin inhibitor Kunitz domain"/>
    <property type="match status" value="9"/>
</dbReference>
<feature type="chain" id="PRO_5013460507" evidence="7">
    <location>
        <begin position="19"/>
        <end position="1147"/>
    </location>
</feature>
<feature type="signal peptide" evidence="7">
    <location>
        <begin position="1"/>
        <end position="18"/>
    </location>
</feature>
<reference evidence="8" key="1">
    <citation type="submission" date="2015-10" db="EMBL/GenBank/DDBJ databases">
        <title>Daphnia magna gene sets from two clonal populations assembled and annotated with EvidentialGene.</title>
        <authorList>
            <person name="Gilbert D."/>
            <person name="Podicheti R."/>
            <person name="Orsini L."/>
            <person name="Colbourne J."/>
            <person name="Pfrender M."/>
        </authorList>
    </citation>
    <scope>NUCLEOTIDE SEQUENCE</scope>
</reference>
<organism evidence="8">
    <name type="scientific">Daphnia magna</name>
    <dbReference type="NCBI Taxonomy" id="35525"/>
    <lineage>
        <taxon>Eukaryota</taxon>
        <taxon>Metazoa</taxon>
        <taxon>Ecdysozoa</taxon>
        <taxon>Arthropoda</taxon>
        <taxon>Crustacea</taxon>
        <taxon>Branchiopoda</taxon>
        <taxon>Diplostraca</taxon>
        <taxon>Cladocera</taxon>
        <taxon>Anomopoda</taxon>
        <taxon>Daphniidae</taxon>
        <taxon>Daphnia</taxon>
    </lineage>
</organism>
<dbReference type="InterPro" id="IPR036880">
    <property type="entry name" value="Kunitz_BPTI_sf"/>
</dbReference>
<evidence type="ECO:0000256" key="4">
    <source>
        <dbReference type="ARBA" id="ARBA00022900"/>
    </source>
</evidence>
<name>A0A0N8CYN4_9CRUS</name>